<evidence type="ECO:0000256" key="1">
    <source>
        <dbReference type="ARBA" id="ARBA00004141"/>
    </source>
</evidence>
<accession>A0A0N5D658</accession>
<dbReference type="SUPFAM" id="SSF103473">
    <property type="entry name" value="MFS general substrate transporter"/>
    <property type="match status" value="1"/>
</dbReference>
<dbReference type="Pfam" id="PF07690">
    <property type="entry name" value="MFS_1"/>
    <property type="match status" value="1"/>
</dbReference>
<comment type="similarity">
    <text evidence="2">Belongs to the major facilitator superfamily. Organophosphate:Pi antiporter (OPA) (TC 2.A.1.4) family.</text>
</comment>
<dbReference type="InterPro" id="IPR036259">
    <property type="entry name" value="MFS_trans_sf"/>
</dbReference>
<keyword evidence="6 10" id="KW-1133">Transmembrane helix</keyword>
<dbReference type="Gene3D" id="1.20.1250.20">
    <property type="entry name" value="MFS general substrate transporter like domains"/>
    <property type="match status" value="2"/>
</dbReference>
<evidence type="ECO:0000259" key="11">
    <source>
        <dbReference type="PROSITE" id="PS50850"/>
    </source>
</evidence>
<protein>
    <recommendedName>
        <fullName evidence="8">Sugar phosphate exchanger 3</fullName>
    </recommendedName>
    <alternativeName>
        <fullName evidence="9">Solute carrier family 37 member 3</fullName>
    </alternativeName>
</protein>
<dbReference type="InterPro" id="IPR000849">
    <property type="entry name" value="Sugar_P_transporter"/>
</dbReference>
<name>A0A0N5D658_THECL</name>
<reference evidence="12 13" key="2">
    <citation type="submission" date="2018-11" db="EMBL/GenBank/DDBJ databases">
        <authorList>
            <consortium name="Pathogen Informatics"/>
        </authorList>
    </citation>
    <scope>NUCLEOTIDE SEQUENCE [LARGE SCALE GENOMIC DNA]</scope>
</reference>
<feature type="transmembrane region" description="Helical" evidence="10">
    <location>
        <begin position="388"/>
        <end position="414"/>
    </location>
</feature>
<evidence type="ECO:0000256" key="4">
    <source>
        <dbReference type="ARBA" id="ARBA00022597"/>
    </source>
</evidence>
<feature type="transmembrane region" description="Helical" evidence="10">
    <location>
        <begin position="359"/>
        <end position="382"/>
    </location>
</feature>
<feature type="transmembrane region" description="Helical" evidence="10">
    <location>
        <begin position="173"/>
        <end position="193"/>
    </location>
</feature>
<feature type="transmembrane region" description="Helical" evidence="10">
    <location>
        <begin position="270"/>
        <end position="287"/>
    </location>
</feature>
<feature type="transmembrane region" description="Helical" evidence="10">
    <location>
        <begin position="294"/>
        <end position="312"/>
    </location>
</feature>
<dbReference type="WBParaSite" id="TCLT_0000851001-mRNA-1">
    <property type="protein sequence ID" value="TCLT_0000851001-mRNA-1"/>
    <property type="gene ID" value="TCLT_0000851001"/>
</dbReference>
<sequence>MITNYFFSYALVHASRKTLSTVKPSLITEWTDNSTGEQPVFPDEHSAEQFLALLDGSFLVAYAVGLYLGGTLGDHYDPTKVLACGMWASAVTVFLFGILKWLPFHSPAFYALTWIACGLFQSVAWPTEISIMGSWFGHNSRGAVLGLWSSCASIGNIIGTLVSSHTIQLGYEYSFVANACSLFFGAFFIFFCLSPHPIEHGRDAVISDTNDAETPKAISIFRAWCLPGVLAYSLAYACLKLVNYSLFFWLPFYLHAHYEWEESVADAFSTWFDLGGIIAAVLIGIASDHFSSRTPILIFMLFLSMGSLFIYANSPNDVLVNSFLMALTGFFVGGPSNLISSAVATDLGEAGEIRGSARALSTVTGIIDGTGSIGAGIGQLLIPKIEASFGWIAVFYGFIVMMFWAILCLIPLLWKELISRSRPRYVHLHTGRSEDSSESYSDNISDSGIAKVEAAIGVRHRNSPDS</sequence>
<keyword evidence="4" id="KW-0762">Sugar transport</keyword>
<dbReference type="PANTHER" id="PTHR43184">
    <property type="entry name" value="MAJOR FACILITATOR SUPERFAMILY TRANSPORTER 16, ISOFORM B"/>
    <property type="match status" value="1"/>
</dbReference>
<evidence type="ECO:0000256" key="2">
    <source>
        <dbReference type="ARBA" id="ARBA00009598"/>
    </source>
</evidence>
<proteinExistence type="inferred from homology"/>
<dbReference type="AlphaFoldDB" id="A0A0N5D658"/>
<dbReference type="InterPro" id="IPR011701">
    <property type="entry name" value="MFS"/>
</dbReference>
<feature type="transmembrane region" description="Helical" evidence="10">
    <location>
        <begin position="318"/>
        <end position="339"/>
    </location>
</feature>
<keyword evidence="5 10" id="KW-0812">Transmembrane</keyword>
<dbReference type="PANTHER" id="PTHR43184:SF12">
    <property type="entry name" value="SUGAR PHOSPHATE EXCHANGER 3"/>
    <property type="match status" value="1"/>
</dbReference>
<evidence type="ECO:0000313" key="13">
    <source>
        <dbReference type="Proteomes" id="UP000276776"/>
    </source>
</evidence>
<dbReference type="GO" id="GO:0022857">
    <property type="term" value="F:transmembrane transporter activity"/>
    <property type="evidence" value="ECO:0007669"/>
    <property type="project" value="InterPro"/>
</dbReference>
<reference evidence="14" key="1">
    <citation type="submission" date="2017-02" db="UniProtKB">
        <authorList>
            <consortium name="WormBaseParasite"/>
        </authorList>
    </citation>
    <scope>IDENTIFICATION</scope>
</reference>
<evidence type="ECO:0000256" key="8">
    <source>
        <dbReference type="ARBA" id="ARBA00041091"/>
    </source>
</evidence>
<evidence type="ECO:0000256" key="6">
    <source>
        <dbReference type="ARBA" id="ARBA00022989"/>
    </source>
</evidence>
<feature type="domain" description="Major facilitator superfamily (MFS) profile" evidence="11">
    <location>
        <begin position="1"/>
        <end position="423"/>
    </location>
</feature>
<dbReference type="PROSITE" id="PS50850">
    <property type="entry name" value="MFS"/>
    <property type="match status" value="1"/>
</dbReference>
<evidence type="ECO:0000256" key="5">
    <source>
        <dbReference type="ARBA" id="ARBA00022692"/>
    </source>
</evidence>
<comment type="subcellular location">
    <subcellularLocation>
        <location evidence="1">Membrane</location>
        <topology evidence="1">Multi-pass membrane protein</topology>
    </subcellularLocation>
</comment>
<feature type="transmembrane region" description="Helical" evidence="10">
    <location>
        <begin position="229"/>
        <end position="250"/>
    </location>
</feature>
<keyword evidence="13" id="KW-1185">Reference proteome</keyword>
<dbReference type="Proteomes" id="UP000276776">
    <property type="component" value="Unassembled WGS sequence"/>
</dbReference>
<dbReference type="EMBL" id="UYYF01004641">
    <property type="protein sequence ID" value="VDN06063.1"/>
    <property type="molecule type" value="Genomic_DNA"/>
</dbReference>
<dbReference type="PIRSF" id="PIRSF002808">
    <property type="entry name" value="Hexose_phosphate_transp"/>
    <property type="match status" value="1"/>
</dbReference>
<dbReference type="InterPro" id="IPR020846">
    <property type="entry name" value="MFS_dom"/>
</dbReference>
<keyword evidence="3" id="KW-0813">Transport</keyword>
<dbReference type="GO" id="GO:0005789">
    <property type="term" value="C:endoplasmic reticulum membrane"/>
    <property type="evidence" value="ECO:0007669"/>
    <property type="project" value="TreeGrafter"/>
</dbReference>
<dbReference type="STRING" id="103827.A0A0N5D658"/>
<evidence type="ECO:0000256" key="7">
    <source>
        <dbReference type="ARBA" id="ARBA00023136"/>
    </source>
</evidence>
<evidence type="ECO:0000256" key="3">
    <source>
        <dbReference type="ARBA" id="ARBA00022448"/>
    </source>
</evidence>
<evidence type="ECO:0000256" key="10">
    <source>
        <dbReference type="SAM" id="Phobius"/>
    </source>
</evidence>
<feature type="transmembrane region" description="Helical" evidence="10">
    <location>
        <begin position="50"/>
        <end position="69"/>
    </location>
</feature>
<evidence type="ECO:0000313" key="12">
    <source>
        <dbReference type="EMBL" id="VDN06063.1"/>
    </source>
</evidence>
<evidence type="ECO:0000313" key="14">
    <source>
        <dbReference type="WBParaSite" id="TCLT_0000851001-mRNA-1"/>
    </source>
</evidence>
<keyword evidence="7 10" id="KW-0472">Membrane</keyword>
<feature type="transmembrane region" description="Helical" evidence="10">
    <location>
        <begin position="81"/>
        <end position="102"/>
    </location>
</feature>
<feature type="transmembrane region" description="Helical" evidence="10">
    <location>
        <begin position="108"/>
        <end position="125"/>
    </location>
</feature>
<evidence type="ECO:0000256" key="9">
    <source>
        <dbReference type="ARBA" id="ARBA00042039"/>
    </source>
</evidence>
<dbReference type="OMA" id="YQWQVFL"/>
<organism evidence="14">
    <name type="scientific">Thelazia callipaeda</name>
    <name type="common">Oriental eyeworm</name>
    <name type="synonym">Parasitic nematode</name>
    <dbReference type="NCBI Taxonomy" id="103827"/>
    <lineage>
        <taxon>Eukaryota</taxon>
        <taxon>Metazoa</taxon>
        <taxon>Ecdysozoa</taxon>
        <taxon>Nematoda</taxon>
        <taxon>Chromadorea</taxon>
        <taxon>Rhabditida</taxon>
        <taxon>Spirurina</taxon>
        <taxon>Spiruromorpha</taxon>
        <taxon>Thelazioidea</taxon>
        <taxon>Thelaziidae</taxon>
        <taxon>Thelazia</taxon>
    </lineage>
</organism>
<feature type="transmembrane region" description="Helical" evidence="10">
    <location>
        <begin position="145"/>
        <end position="167"/>
    </location>
</feature>
<dbReference type="OrthoDB" id="3639251at2759"/>
<gene>
    <name evidence="12" type="ORF">TCLT_LOCUS8499</name>
</gene>